<evidence type="ECO:0000256" key="5">
    <source>
        <dbReference type="ARBA" id="ARBA00022723"/>
    </source>
</evidence>
<evidence type="ECO:0000256" key="11">
    <source>
        <dbReference type="RuleBase" id="RU367085"/>
    </source>
</evidence>
<gene>
    <name evidence="15" type="primary">LOC115624099</name>
</gene>
<dbReference type="Proteomes" id="UP000504634">
    <property type="component" value="Unplaced"/>
</dbReference>
<dbReference type="PROSITE" id="PS51959">
    <property type="entry name" value="ENDOU"/>
    <property type="match status" value="1"/>
</dbReference>
<dbReference type="OrthoDB" id="430326at2759"/>
<keyword evidence="12" id="KW-0812">Transmembrane</keyword>
<dbReference type="GO" id="GO:0046872">
    <property type="term" value="F:metal ion binding"/>
    <property type="evidence" value="ECO:0007669"/>
    <property type="project" value="UniProtKB-UniRule"/>
</dbReference>
<evidence type="ECO:0000256" key="4">
    <source>
        <dbReference type="ARBA" id="ARBA00022722"/>
    </source>
</evidence>
<dbReference type="PANTHER" id="PTHR12439">
    <property type="entry name" value="PLACENTAL PROTEIN 11-RELATED"/>
    <property type="match status" value="1"/>
</dbReference>
<evidence type="ECO:0000256" key="8">
    <source>
        <dbReference type="ARBA" id="ARBA00022884"/>
    </source>
</evidence>
<reference evidence="15" key="1">
    <citation type="submission" date="2025-08" db="UniProtKB">
        <authorList>
            <consortium name="RefSeq"/>
        </authorList>
    </citation>
    <scope>IDENTIFICATION</scope>
    <source>
        <strain evidence="15">11010-0011.00</strain>
        <tissue evidence="15">Whole body</tissue>
    </source>
</reference>
<dbReference type="InterPro" id="IPR039787">
    <property type="entry name" value="ENDOU"/>
</dbReference>
<keyword evidence="8 11" id="KW-0694">RNA-binding</keyword>
<comment type="subunit">
    <text evidence="3 11">Monomer.</text>
</comment>
<keyword evidence="5 11" id="KW-0479">Metal-binding</keyword>
<dbReference type="InterPro" id="IPR037227">
    <property type="entry name" value="EndoU-like"/>
</dbReference>
<dbReference type="AlphaFoldDB" id="A0A6J2TEX6"/>
<evidence type="ECO:0000256" key="10">
    <source>
        <dbReference type="ARBA" id="ARBA00023239"/>
    </source>
</evidence>
<evidence type="ECO:0000256" key="3">
    <source>
        <dbReference type="ARBA" id="ARBA00011245"/>
    </source>
</evidence>
<name>A0A6J2TEX6_DROLE</name>
<evidence type="ECO:0000256" key="2">
    <source>
        <dbReference type="ARBA" id="ARBA00010168"/>
    </source>
</evidence>
<sequence>MEHQQQTNNGSNNNNNINTIIDSDKCQKVKRFIIIGLLVTIGILGYHFYEYFHGKPLPKAPQDMLSLSKELYSEEMAQSPYLFKVNLQGKTRAGAHDDKAPEPLFVLHNDLLATDSNSTTTLMRRLFNNYELDVSVPDHVTPEHEEEQHEFLRAVLNTRQMKLSMRYLVSKDIVKDDYDAQMQLLKELWFTPYSRGNNIIGSSSFEHVFMAEIRDQRVLGLHNWIYFAEQEQLGHVDYKGWLKRVDLGRPQQFILAFRSTFHNLPKGYNSFLVGTSPELELSLYTVCFLTTAEKEPCAVQLGPAKLFIVTHVWNWKGKRLIASAYTDIQD</sequence>
<dbReference type="InterPro" id="IPR018998">
    <property type="entry name" value="EndoU_C"/>
</dbReference>
<evidence type="ECO:0000313" key="15">
    <source>
        <dbReference type="RefSeq" id="XP_030374549.1"/>
    </source>
</evidence>
<keyword evidence="9 11" id="KW-0464">Manganese</keyword>
<dbReference type="GO" id="GO:0003723">
    <property type="term" value="F:RNA binding"/>
    <property type="evidence" value="ECO:0007669"/>
    <property type="project" value="UniProtKB-UniRule"/>
</dbReference>
<evidence type="ECO:0000256" key="7">
    <source>
        <dbReference type="ARBA" id="ARBA00022801"/>
    </source>
</evidence>
<proteinExistence type="inferred from homology"/>
<keyword evidence="10" id="KW-0456">Lyase</keyword>
<keyword evidence="14" id="KW-1185">Reference proteome</keyword>
<protein>
    <submittedName>
        <fullName evidence="15">Poly(U)-specific endoribonuclease homolog</fullName>
    </submittedName>
</protein>
<accession>A0A6J2TEX6</accession>
<evidence type="ECO:0000256" key="6">
    <source>
        <dbReference type="ARBA" id="ARBA00022759"/>
    </source>
</evidence>
<keyword evidence="12" id="KW-0472">Membrane</keyword>
<feature type="transmembrane region" description="Helical" evidence="12">
    <location>
        <begin position="32"/>
        <end position="49"/>
    </location>
</feature>
<evidence type="ECO:0000256" key="9">
    <source>
        <dbReference type="ARBA" id="ARBA00023211"/>
    </source>
</evidence>
<keyword evidence="12" id="KW-1133">Transmembrane helix</keyword>
<feature type="domain" description="EndoU" evidence="13">
    <location>
        <begin position="60"/>
        <end position="330"/>
    </location>
</feature>
<comment type="similarity">
    <text evidence="2 11">Belongs to the ENDOU family.</text>
</comment>
<evidence type="ECO:0000313" key="14">
    <source>
        <dbReference type="Proteomes" id="UP000504634"/>
    </source>
</evidence>
<keyword evidence="6 11" id="KW-0255">Endonuclease</keyword>
<dbReference type="Pfam" id="PF09412">
    <property type="entry name" value="XendoU"/>
    <property type="match status" value="1"/>
</dbReference>
<evidence type="ECO:0000256" key="12">
    <source>
        <dbReference type="SAM" id="Phobius"/>
    </source>
</evidence>
<dbReference type="GO" id="GO:0004521">
    <property type="term" value="F:RNA endonuclease activity"/>
    <property type="evidence" value="ECO:0007669"/>
    <property type="project" value="UniProtKB-UniRule"/>
</dbReference>
<keyword evidence="4 11" id="KW-0540">Nuclease</keyword>
<comment type="cofactor">
    <cofactor evidence="1 11">
        <name>Mn(2+)</name>
        <dbReference type="ChEBI" id="CHEBI:29035"/>
    </cofactor>
</comment>
<dbReference type="PANTHER" id="PTHR12439:SF42">
    <property type="entry name" value="ENDORIBONUCLEASE-RELATED"/>
    <property type="match status" value="1"/>
</dbReference>
<organism evidence="14 15">
    <name type="scientific">Drosophila lebanonensis</name>
    <name type="common">Fruit fly</name>
    <name type="synonym">Scaptodrosophila lebanonensis</name>
    <dbReference type="NCBI Taxonomy" id="7225"/>
    <lineage>
        <taxon>Eukaryota</taxon>
        <taxon>Metazoa</taxon>
        <taxon>Ecdysozoa</taxon>
        <taxon>Arthropoda</taxon>
        <taxon>Hexapoda</taxon>
        <taxon>Insecta</taxon>
        <taxon>Pterygota</taxon>
        <taxon>Neoptera</taxon>
        <taxon>Endopterygota</taxon>
        <taxon>Diptera</taxon>
        <taxon>Brachycera</taxon>
        <taxon>Muscomorpha</taxon>
        <taxon>Ephydroidea</taxon>
        <taxon>Drosophilidae</taxon>
        <taxon>Scaptodrosophila</taxon>
    </lineage>
</organism>
<evidence type="ECO:0000259" key="13">
    <source>
        <dbReference type="PROSITE" id="PS51959"/>
    </source>
</evidence>
<dbReference type="GO" id="GO:0016787">
    <property type="term" value="F:hydrolase activity"/>
    <property type="evidence" value="ECO:0007669"/>
    <property type="project" value="UniProtKB-KW"/>
</dbReference>
<dbReference type="SUPFAM" id="SSF142877">
    <property type="entry name" value="EndoU-like"/>
    <property type="match status" value="1"/>
</dbReference>
<dbReference type="GeneID" id="115624099"/>
<dbReference type="GO" id="GO:0016829">
    <property type="term" value="F:lyase activity"/>
    <property type="evidence" value="ECO:0007669"/>
    <property type="project" value="UniProtKB-KW"/>
</dbReference>
<keyword evidence="7 11" id="KW-0378">Hydrolase</keyword>
<dbReference type="RefSeq" id="XP_030374549.1">
    <property type="nucleotide sequence ID" value="XM_030518689.1"/>
</dbReference>
<evidence type="ECO:0000256" key="1">
    <source>
        <dbReference type="ARBA" id="ARBA00001936"/>
    </source>
</evidence>
<dbReference type="CDD" id="cd21159">
    <property type="entry name" value="XendoU"/>
    <property type="match status" value="1"/>
</dbReference>